<evidence type="ECO:0000313" key="3">
    <source>
        <dbReference type="Proteomes" id="UP001152607"/>
    </source>
</evidence>
<proteinExistence type="predicted"/>
<gene>
    <name evidence="2" type="ORF">PDIGIT_LOCUS12043</name>
</gene>
<accession>A0A9W4UPS9</accession>
<comment type="caution">
    <text evidence="2">The sequence shown here is derived from an EMBL/GenBank/DDBJ whole genome shotgun (WGS) entry which is preliminary data.</text>
</comment>
<evidence type="ECO:0000313" key="2">
    <source>
        <dbReference type="EMBL" id="CAI6338907.1"/>
    </source>
</evidence>
<dbReference type="Proteomes" id="UP001152607">
    <property type="component" value="Unassembled WGS sequence"/>
</dbReference>
<feature type="region of interest" description="Disordered" evidence="1">
    <location>
        <begin position="1"/>
        <end position="34"/>
    </location>
</feature>
<dbReference type="AlphaFoldDB" id="A0A9W4UPS9"/>
<organism evidence="2 3">
    <name type="scientific">Periconia digitata</name>
    <dbReference type="NCBI Taxonomy" id="1303443"/>
    <lineage>
        <taxon>Eukaryota</taxon>
        <taxon>Fungi</taxon>
        <taxon>Dikarya</taxon>
        <taxon>Ascomycota</taxon>
        <taxon>Pezizomycotina</taxon>
        <taxon>Dothideomycetes</taxon>
        <taxon>Pleosporomycetidae</taxon>
        <taxon>Pleosporales</taxon>
        <taxon>Massarineae</taxon>
        <taxon>Periconiaceae</taxon>
        <taxon>Periconia</taxon>
    </lineage>
</organism>
<name>A0A9W4UPS9_9PLEO</name>
<feature type="compositionally biased region" description="Basic and acidic residues" evidence="1">
    <location>
        <begin position="1"/>
        <end position="10"/>
    </location>
</feature>
<protein>
    <submittedName>
        <fullName evidence="2">Uncharacterized protein</fullName>
    </submittedName>
</protein>
<evidence type="ECO:0000256" key="1">
    <source>
        <dbReference type="SAM" id="MobiDB-lite"/>
    </source>
</evidence>
<keyword evidence="3" id="KW-1185">Reference proteome</keyword>
<sequence>MPLVIPEKDNLSTPFPYDYPIPKDSPTSERNQERKIQVPQAFLTLFPRFSFSASPPSTTSPPSFSPFSSSSLTLTLLPSTSSITPLFLFPPALTIPSRFLSFALFLSTSVTGNPISAAISLIVMPAFRP</sequence>
<reference evidence="2" key="1">
    <citation type="submission" date="2023-01" db="EMBL/GenBank/DDBJ databases">
        <authorList>
            <person name="Van Ghelder C."/>
            <person name="Rancurel C."/>
        </authorList>
    </citation>
    <scope>NUCLEOTIDE SEQUENCE</scope>
    <source>
        <strain evidence="2">CNCM I-4278</strain>
    </source>
</reference>
<dbReference type="EMBL" id="CAOQHR010000008">
    <property type="protein sequence ID" value="CAI6338907.1"/>
    <property type="molecule type" value="Genomic_DNA"/>
</dbReference>